<dbReference type="GO" id="GO:0000981">
    <property type="term" value="F:DNA-binding transcription factor activity, RNA polymerase II-specific"/>
    <property type="evidence" value="ECO:0007669"/>
    <property type="project" value="TreeGrafter"/>
</dbReference>
<comment type="caution">
    <text evidence="14">The sequence shown here is derived from an EMBL/GenBank/DDBJ whole genome shotgun (WGS) entry which is preliminary data.</text>
</comment>
<evidence type="ECO:0000256" key="10">
    <source>
        <dbReference type="ARBA" id="ARBA00023242"/>
    </source>
</evidence>
<proteinExistence type="predicted"/>
<evidence type="ECO:0000256" key="3">
    <source>
        <dbReference type="ARBA" id="ARBA00022723"/>
    </source>
</evidence>
<gene>
    <name evidence="14" type="ORF">G5714_019403</name>
</gene>
<evidence type="ECO:0000256" key="4">
    <source>
        <dbReference type="ARBA" id="ARBA00022737"/>
    </source>
</evidence>
<dbReference type="Proteomes" id="UP000579812">
    <property type="component" value="Unassembled WGS sequence"/>
</dbReference>
<evidence type="ECO:0000256" key="2">
    <source>
        <dbReference type="ARBA" id="ARBA00004123"/>
    </source>
</evidence>
<accession>A0A7J6BWA6</accession>
<dbReference type="GO" id="GO:0000978">
    <property type="term" value="F:RNA polymerase II cis-regulatory region sequence-specific DNA binding"/>
    <property type="evidence" value="ECO:0007669"/>
    <property type="project" value="TreeGrafter"/>
</dbReference>
<dbReference type="FunFam" id="3.30.160.60:FF:000097">
    <property type="entry name" value="Zinc finger protein"/>
    <property type="match status" value="1"/>
</dbReference>
<dbReference type="GO" id="GO:0031519">
    <property type="term" value="C:PcG protein complex"/>
    <property type="evidence" value="ECO:0007669"/>
    <property type="project" value="TreeGrafter"/>
</dbReference>
<dbReference type="PROSITE" id="PS00028">
    <property type="entry name" value="ZINC_FINGER_C2H2_1"/>
    <property type="match status" value="2"/>
</dbReference>
<keyword evidence="6" id="KW-0862">Zinc</keyword>
<dbReference type="PROSITE" id="PS50157">
    <property type="entry name" value="ZINC_FINGER_C2H2_2"/>
    <property type="match status" value="2"/>
</dbReference>
<dbReference type="SUPFAM" id="SSF57667">
    <property type="entry name" value="beta-beta-alpha zinc fingers"/>
    <property type="match status" value="1"/>
</dbReference>
<keyword evidence="3" id="KW-0479">Metal-binding</keyword>
<evidence type="ECO:0000256" key="9">
    <source>
        <dbReference type="ARBA" id="ARBA00023163"/>
    </source>
</evidence>
<feature type="domain" description="C2H2-type" evidence="13">
    <location>
        <begin position="345"/>
        <end position="368"/>
    </location>
</feature>
<evidence type="ECO:0000256" key="6">
    <source>
        <dbReference type="ARBA" id="ARBA00022833"/>
    </source>
</evidence>
<feature type="region of interest" description="Disordered" evidence="12">
    <location>
        <begin position="1"/>
        <end position="60"/>
    </location>
</feature>
<evidence type="ECO:0000256" key="7">
    <source>
        <dbReference type="ARBA" id="ARBA00023015"/>
    </source>
</evidence>
<protein>
    <recommendedName>
        <fullName evidence="13">C2H2-type domain-containing protein</fullName>
    </recommendedName>
</protein>
<dbReference type="GO" id="GO:0000785">
    <property type="term" value="C:chromatin"/>
    <property type="evidence" value="ECO:0007669"/>
    <property type="project" value="TreeGrafter"/>
</dbReference>
<feature type="domain" description="C2H2-type" evidence="13">
    <location>
        <begin position="317"/>
        <end position="344"/>
    </location>
</feature>
<keyword evidence="10" id="KW-0539">Nucleus</keyword>
<dbReference type="Gene3D" id="3.30.160.60">
    <property type="entry name" value="Classic Zinc Finger"/>
    <property type="match status" value="2"/>
</dbReference>
<sequence>MEEVQESEEEQEASVTTQSEDNDVNAKVWQKDQWMEEIQESEEEQESSVTTQTEDNDVNAKVWQKDQWMEEIQETDEEQEPSITTQNVVKNVNAKVSQKDQWMEEIQESEEEQESSVTTQTEDNDVNAKVWQKDQWMEKNLETEEKQESSVTTQSEDNDVNVKVLQIWGLTHKPDILLDGKKASDIVPFGRVSDCPPKTDSSLRHCAPESRTEEKWAHHMDDIEDCVFVDSDTVVTQCVPDSYEPSSCQYQQKPDVPRLPEVVVELEDFEDPGECFIKPPHDLPFCPDCNQSFRTIRNLYAHNCANRYPEGEMKKSHQCDICFKFFNAPSKLKRHYVTHTGQRPFQCTQCQKSFTQSHHLKTHMLSHR</sequence>
<dbReference type="InterPro" id="IPR013087">
    <property type="entry name" value="Znf_C2H2_type"/>
</dbReference>
<dbReference type="Pfam" id="PF00096">
    <property type="entry name" value="zf-C2H2"/>
    <property type="match status" value="2"/>
</dbReference>
<evidence type="ECO:0000256" key="12">
    <source>
        <dbReference type="SAM" id="MobiDB-lite"/>
    </source>
</evidence>
<dbReference type="InterPro" id="IPR036236">
    <property type="entry name" value="Znf_C2H2_sf"/>
</dbReference>
<name>A0A7J6BWA6_9TELE</name>
<evidence type="ECO:0000256" key="5">
    <source>
        <dbReference type="ARBA" id="ARBA00022771"/>
    </source>
</evidence>
<feature type="compositionally biased region" description="Acidic residues" evidence="12">
    <location>
        <begin position="35"/>
        <end position="46"/>
    </location>
</feature>
<dbReference type="EMBL" id="JAAMOB010000020">
    <property type="protein sequence ID" value="KAF4099277.1"/>
    <property type="molecule type" value="Genomic_DNA"/>
</dbReference>
<comment type="function">
    <text evidence="1">May be involved in transcriptional regulation.</text>
</comment>
<evidence type="ECO:0000259" key="13">
    <source>
        <dbReference type="PROSITE" id="PS50157"/>
    </source>
</evidence>
<feature type="compositionally biased region" description="Acidic residues" evidence="12">
    <location>
        <begin position="103"/>
        <end position="114"/>
    </location>
</feature>
<organism evidence="14 15">
    <name type="scientific">Onychostoma macrolepis</name>
    <dbReference type="NCBI Taxonomy" id="369639"/>
    <lineage>
        <taxon>Eukaryota</taxon>
        <taxon>Metazoa</taxon>
        <taxon>Chordata</taxon>
        <taxon>Craniata</taxon>
        <taxon>Vertebrata</taxon>
        <taxon>Euteleostomi</taxon>
        <taxon>Actinopterygii</taxon>
        <taxon>Neopterygii</taxon>
        <taxon>Teleostei</taxon>
        <taxon>Ostariophysi</taxon>
        <taxon>Cypriniformes</taxon>
        <taxon>Cyprinidae</taxon>
        <taxon>Acrossocheilinae</taxon>
        <taxon>Onychostoma</taxon>
    </lineage>
</organism>
<reference evidence="14 15" key="1">
    <citation type="submission" date="2020-04" db="EMBL/GenBank/DDBJ databases">
        <title>Chromosome-level genome assembly of a cyprinid fish Onychostoma macrolepis by integration of Nanopore Sequencing, Bionano and Hi-C technology.</title>
        <authorList>
            <person name="Wang D."/>
        </authorList>
    </citation>
    <scope>NUCLEOTIDE SEQUENCE [LARGE SCALE GENOMIC DNA]</scope>
    <source>
        <strain evidence="14">SWU-2019</strain>
        <tissue evidence="14">Muscle</tissue>
    </source>
</reference>
<dbReference type="GO" id="GO:0005667">
    <property type="term" value="C:transcription regulator complex"/>
    <property type="evidence" value="ECO:0007669"/>
    <property type="project" value="TreeGrafter"/>
</dbReference>
<evidence type="ECO:0000313" key="14">
    <source>
        <dbReference type="EMBL" id="KAF4099277.1"/>
    </source>
</evidence>
<keyword evidence="9" id="KW-0804">Transcription</keyword>
<keyword evidence="15" id="KW-1185">Reference proteome</keyword>
<dbReference type="SMART" id="SM00355">
    <property type="entry name" value="ZnF_C2H2"/>
    <property type="match status" value="2"/>
</dbReference>
<feature type="compositionally biased region" description="Acidic residues" evidence="12">
    <location>
        <begin position="1"/>
        <end position="12"/>
    </location>
</feature>
<keyword evidence="5 11" id="KW-0863">Zinc-finger</keyword>
<keyword evidence="7" id="KW-0805">Transcription regulation</keyword>
<evidence type="ECO:0000313" key="15">
    <source>
        <dbReference type="Proteomes" id="UP000579812"/>
    </source>
</evidence>
<keyword evidence="8" id="KW-0238">DNA-binding</keyword>
<dbReference type="PANTHER" id="PTHR14003">
    <property type="entry name" value="TRANSCRIPTIONAL REPRESSOR PROTEIN YY"/>
    <property type="match status" value="1"/>
</dbReference>
<feature type="region of interest" description="Disordered" evidence="12">
    <location>
        <begin position="100"/>
        <end position="127"/>
    </location>
</feature>
<dbReference type="FunFam" id="3.30.160.60:FF:002212">
    <property type="entry name" value="Zinc finger protein 672"/>
    <property type="match status" value="1"/>
</dbReference>
<evidence type="ECO:0000256" key="11">
    <source>
        <dbReference type="PROSITE-ProRule" id="PRU00042"/>
    </source>
</evidence>
<comment type="subcellular location">
    <subcellularLocation>
        <location evidence="2">Nucleus</location>
    </subcellularLocation>
</comment>
<evidence type="ECO:0000256" key="8">
    <source>
        <dbReference type="ARBA" id="ARBA00023125"/>
    </source>
</evidence>
<dbReference type="GO" id="GO:0008270">
    <property type="term" value="F:zinc ion binding"/>
    <property type="evidence" value="ECO:0007669"/>
    <property type="project" value="UniProtKB-KW"/>
</dbReference>
<evidence type="ECO:0000256" key="1">
    <source>
        <dbReference type="ARBA" id="ARBA00003767"/>
    </source>
</evidence>
<dbReference type="AlphaFoldDB" id="A0A7J6BWA6"/>
<dbReference type="PANTHER" id="PTHR14003:SF23">
    <property type="entry name" value="ZINC FINGER PROTEIN 143"/>
    <property type="match status" value="1"/>
</dbReference>
<keyword evidence="4" id="KW-0677">Repeat</keyword>